<accession>A0ABT5FFR7</accession>
<evidence type="ECO:0000313" key="2">
    <source>
        <dbReference type="EMBL" id="MDC2890395.1"/>
    </source>
</evidence>
<organism evidence="2 3">
    <name type="scientific">Psychrosphaera algicola</name>
    <dbReference type="NCBI Taxonomy" id="3023714"/>
    <lineage>
        <taxon>Bacteria</taxon>
        <taxon>Pseudomonadati</taxon>
        <taxon>Pseudomonadota</taxon>
        <taxon>Gammaproteobacteria</taxon>
        <taxon>Alteromonadales</taxon>
        <taxon>Pseudoalteromonadaceae</taxon>
        <taxon>Psychrosphaera</taxon>
    </lineage>
</organism>
<gene>
    <name evidence="2" type="ORF">PN838_18600</name>
</gene>
<keyword evidence="1" id="KW-0472">Membrane</keyword>
<evidence type="ECO:0008006" key="4">
    <source>
        <dbReference type="Google" id="ProtNLM"/>
    </source>
</evidence>
<keyword evidence="3" id="KW-1185">Reference proteome</keyword>
<protein>
    <recommendedName>
        <fullName evidence="4">DUF304 domain-containing protein</fullName>
    </recommendedName>
</protein>
<dbReference type="Proteomes" id="UP001528411">
    <property type="component" value="Unassembled WGS sequence"/>
</dbReference>
<comment type="caution">
    <text evidence="2">The sequence shown here is derived from an EMBL/GenBank/DDBJ whole genome shotgun (WGS) entry which is preliminary data.</text>
</comment>
<feature type="transmembrane region" description="Helical" evidence="1">
    <location>
        <begin position="6"/>
        <end position="24"/>
    </location>
</feature>
<proteinExistence type="predicted"/>
<evidence type="ECO:0000313" key="3">
    <source>
        <dbReference type="Proteomes" id="UP001528411"/>
    </source>
</evidence>
<keyword evidence="1" id="KW-0812">Transmembrane</keyword>
<dbReference type="RefSeq" id="WP_215962517.1">
    <property type="nucleotide sequence ID" value="NZ_JAQOMS010000002.1"/>
</dbReference>
<name>A0ABT5FFR7_9GAMM</name>
<evidence type="ECO:0000256" key="1">
    <source>
        <dbReference type="SAM" id="Phobius"/>
    </source>
</evidence>
<dbReference type="EMBL" id="JAQOMS010000002">
    <property type="protein sequence ID" value="MDC2890395.1"/>
    <property type="molecule type" value="Genomic_DNA"/>
</dbReference>
<reference evidence="2 3" key="1">
    <citation type="submission" date="2023-01" db="EMBL/GenBank/DDBJ databases">
        <title>Psychrosphaera sp. nov., isolated from marine algae.</title>
        <authorList>
            <person name="Bayburt H."/>
            <person name="Choi B.J."/>
            <person name="Kim J.M."/>
            <person name="Choi D.G."/>
            <person name="Jeon C.O."/>
        </authorList>
    </citation>
    <scope>NUCLEOTIDE SEQUENCE [LARGE SCALE GENOMIC DNA]</scope>
    <source>
        <strain evidence="2 3">G1-22</strain>
    </source>
</reference>
<sequence>MIDYPVFFGLWGMLFLFIGLNRSATINGAKRVLVEAGPTVFCRDLPLARIFKLNGRALVKSDVVKIQRAARCVTLFTASGIAFDLWLPKSTVDEVALRAKKLFSNAKYVEV</sequence>
<keyword evidence="1" id="KW-1133">Transmembrane helix</keyword>